<name>A0ABQ5LWW4_9RHOB</name>
<dbReference type="InterPro" id="IPR018756">
    <property type="entry name" value="DUF2314"/>
</dbReference>
<proteinExistence type="predicted"/>
<evidence type="ECO:0000313" key="4">
    <source>
        <dbReference type="Proteomes" id="UP001144205"/>
    </source>
</evidence>
<dbReference type="RefSeq" id="WP_281843487.1">
    <property type="nucleotide sequence ID" value="NZ_BROH01000012.1"/>
</dbReference>
<keyword evidence="4" id="KW-1185">Reference proteome</keyword>
<feature type="chain" id="PRO_5046182448" description="DUF2314 domain-containing protein" evidence="1">
    <location>
        <begin position="24"/>
        <end position="171"/>
    </location>
</feature>
<protein>
    <recommendedName>
        <fullName evidence="2">DUF2314 domain-containing protein</fullName>
    </recommendedName>
</protein>
<feature type="signal peptide" evidence="1">
    <location>
        <begin position="1"/>
        <end position="23"/>
    </location>
</feature>
<evidence type="ECO:0000256" key="1">
    <source>
        <dbReference type="SAM" id="SignalP"/>
    </source>
</evidence>
<feature type="domain" description="DUF2314" evidence="2">
    <location>
        <begin position="34"/>
        <end position="152"/>
    </location>
</feature>
<reference evidence="3" key="1">
    <citation type="journal article" date="2023" name="Int. J. Syst. Evol. Microbiol.">
        <title>Sinisalibacter aestuarii sp. nov., isolated from estuarine sediment of the Arakawa River.</title>
        <authorList>
            <person name="Arafat S.T."/>
            <person name="Hirano S."/>
            <person name="Sato A."/>
            <person name="Takeuchi K."/>
            <person name="Yasuda T."/>
            <person name="Terahara T."/>
            <person name="Hamada M."/>
            <person name="Kobayashi T."/>
        </authorList>
    </citation>
    <scope>NUCLEOTIDE SEQUENCE</scope>
    <source>
        <strain evidence="3">B-399</strain>
    </source>
</reference>
<gene>
    <name evidence="3" type="ORF">STA1M1_33330</name>
</gene>
<sequence length="171" mass="18192">MLRLASLTLALALSLAALAPASAQDDVISYGSDDPAMNEAIRSAQSHLGRVLVAAINEVGVAHPALSLKVAFPVEAEDMNAEVIWVDEISLAQEGMAGKLANEPVNMPGLHLGDEVHFSQEMIYDWGLVGPDGKVFGHYTTRVLIETLPEAQAAPIREALSDTPLPAAWQE</sequence>
<evidence type="ECO:0000313" key="3">
    <source>
        <dbReference type="EMBL" id="GKY89464.1"/>
    </source>
</evidence>
<dbReference type="EMBL" id="BROH01000012">
    <property type="protein sequence ID" value="GKY89464.1"/>
    <property type="molecule type" value="Genomic_DNA"/>
</dbReference>
<keyword evidence="1" id="KW-0732">Signal</keyword>
<organism evidence="3 4">
    <name type="scientific">Sinisalibacter aestuarii</name>
    <dbReference type="NCBI Taxonomy" id="2949426"/>
    <lineage>
        <taxon>Bacteria</taxon>
        <taxon>Pseudomonadati</taxon>
        <taxon>Pseudomonadota</taxon>
        <taxon>Alphaproteobacteria</taxon>
        <taxon>Rhodobacterales</taxon>
        <taxon>Roseobacteraceae</taxon>
        <taxon>Sinisalibacter</taxon>
    </lineage>
</organism>
<evidence type="ECO:0000259" key="2">
    <source>
        <dbReference type="Pfam" id="PF10077"/>
    </source>
</evidence>
<dbReference type="Proteomes" id="UP001144205">
    <property type="component" value="Unassembled WGS sequence"/>
</dbReference>
<dbReference type="Pfam" id="PF10077">
    <property type="entry name" value="DUF2314"/>
    <property type="match status" value="1"/>
</dbReference>
<comment type="caution">
    <text evidence="3">The sequence shown here is derived from an EMBL/GenBank/DDBJ whole genome shotgun (WGS) entry which is preliminary data.</text>
</comment>
<accession>A0ABQ5LWW4</accession>